<organism evidence="8 9">
    <name type="scientific">Microbacterium deminutum</name>
    <dbReference type="NCBI Taxonomy" id="344164"/>
    <lineage>
        <taxon>Bacteria</taxon>
        <taxon>Bacillati</taxon>
        <taxon>Actinomycetota</taxon>
        <taxon>Actinomycetes</taxon>
        <taxon>Micrococcales</taxon>
        <taxon>Microbacteriaceae</taxon>
        <taxon>Microbacterium</taxon>
    </lineage>
</organism>
<dbReference type="Proteomes" id="UP001499933">
    <property type="component" value="Unassembled WGS sequence"/>
</dbReference>
<evidence type="ECO:0000313" key="8">
    <source>
        <dbReference type="EMBL" id="GAA1963888.1"/>
    </source>
</evidence>
<evidence type="ECO:0000256" key="6">
    <source>
        <dbReference type="SAM" id="MobiDB-lite"/>
    </source>
</evidence>
<protein>
    <submittedName>
        <fullName evidence="8">Aminoglycoside phosphotransferase family protein</fullName>
    </submittedName>
</protein>
<keyword evidence="4" id="KW-0418">Kinase</keyword>
<keyword evidence="2" id="KW-0808">Transferase</keyword>
<proteinExistence type="inferred from homology"/>
<keyword evidence="5" id="KW-0067">ATP-binding</keyword>
<evidence type="ECO:0000256" key="2">
    <source>
        <dbReference type="ARBA" id="ARBA00022679"/>
    </source>
</evidence>
<feature type="compositionally biased region" description="Acidic residues" evidence="6">
    <location>
        <begin position="346"/>
        <end position="355"/>
    </location>
</feature>
<gene>
    <name evidence="8" type="ORF">GCM10009776_28300</name>
</gene>
<evidence type="ECO:0000256" key="1">
    <source>
        <dbReference type="ARBA" id="ARBA00010165"/>
    </source>
</evidence>
<dbReference type="Gene3D" id="3.90.1200.10">
    <property type="match status" value="1"/>
</dbReference>
<dbReference type="SUPFAM" id="SSF56112">
    <property type="entry name" value="Protein kinase-like (PK-like)"/>
    <property type="match status" value="1"/>
</dbReference>
<sequence>MSIDPVSVLEGLDDDALGNARIRDLLDRLGLLAEPFQANRLSGGVSSDIWLIEGAEGPFVLKRPLEKLRVAADWTASLDRGDSEAAWLAFVSEALPGVCPRVLGFDADAHAIALEYVDPAAHANWKSELMAGRVDVDFAGEVGRDLGRIHAESARTPGLAEKFDHHELFESLRVEPYLLRTATVVPGAAEPLLEIVESLRYTRRALVHGDVSPKNILTGQRPIFLDAECATWSDPAFDLAFCRTHLTLKEIHVPGRAAALRSASHALEDAYLGQVDWEDPLAVQARTARLIPALMLARVAGASPVEYLTHADRVRVGELARTALRERAPIEHLLGEPPRAGGSSDTLDEEGVPHG</sequence>
<feature type="region of interest" description="Disordered" evidence="6">
    <location>
        <begin position="330"/>
        <end position="355"/>
    </location>
</feature>
<evidence type="ECO:0000259" key="7">
    <source>
        <dbReference type="Pfam" id="PF01636"/>
    </source>
</evidence>
<evidence type="ECO:0000256" key="3">
    <source>
        <dbReference type="ARBA" id="ARBA00022741"/>
    </source>
</evidence>
<evidence type="ECO:0000256" key="5">
    <source>
        <dbReference type="ARBA" id="ARBA00022840"/>
    </source>
</evidence>
<reference evidence="9" key="1">
    <citation type="journal article" date="2019" name="Int. J. Syst. Evol. Microbiol.">
        <title>The Global Catalogue of Microorganisms (GCM) 10K type strain sequencing project: providing services to taxonomists for standard genome sequencing and annotation.</title>
        <authorList>
            <consortium name="The Broad Institute Genomics Platform"/>
            <consortium name="The Broad Institute Genome Sequencing Center for Infectious Disease"/>
            <person name="Wu L."/>
            <person name="Ma J."/>
        </authorList>
    </citation>
    <scope>NUCLEOTIDE SEQUENCE [LARGE SCALE GENOMIC DNA]</scope>
    <source>
        <strain evidence="9">JCM 14901</strain>
    </source>
</reference>
<dbReference type="InterPro" id="IPR011009">
    <property type="entry name" value="Kinase-like_dom_sf"/>
</dbReference>
<evidence type="ECO:0000313" key="9">
    <source>
        <dbReference type="Proteomes" id="UP001499933"/>
    </source>
</evidence>
<keyword evidence="3" id="KW-0547">Nucleotide-binding</keyword>
<feature type="domain" description="Aminoglycoside phosphotransferase" evidence="7">
    <location>
        <begin position="39"/>
        <end position="245"/>
    </location>
</feature>
<dbReference type="Gene3D" id="3.30.200.20">
    <property type="entry name" value="Phosphorylase Kinase, domain 1"/>
    <property type="match status" value="1"/>
</dbReference>
<dbReference type="InterPro" id="IPR002575">
    <property type="entry name" value="Aminoglycoside_PTrfase"/>
</dbReference>
<comment type="similarity">
    <text evidence="1">Belongs to the methylthioribose kinase family.</text>
</comment>
<dbReference type="RefSeq" id="WP_344095729.1">
    <property type="nucleotide sequence ID" value="NZ_BAAAOG010000006.1"/>
</dbReference>
<accession>A0ABP5CGX2</accession>
<dbReference type="Pfam" id="PF01636">
    <property type="entry name" value="APH"/>
    <property type="match status" value="1"/>
</dbReference>
<keyword evidence="9" id="KW-1185">Reference proteome</keyword>
<dbReference type="EMBL" id="BAAAOG010000006">
    <property type="protein sequence ID" value="GAA1963888.1"/>
    <property type="molecule type" value="Genomic_DNA"/>
</dbReference>
<comment type="caution">
    <text evidence="8">The sequence shown here is derived from an EMBL/GenBank/DDBJ whole genome shotgun (WGS) entry which is preliminary data.</text>
</comment>
<name>A0ABP5CGX2_9MICO</name>
<dbReference type="PANTHER" id="PTHR34273">
    <property type="entry name" value="METHYLTHIORIBOSE KINASE"/>
    <property type="match status" value="1"/>
</dbReference>
<evidence type="ECO:0000256" key="4">
    <source>
        <dbReference type="ARBA" id="ARBA00022777"/>
    </source>
</evidence>
<dbReference type="PANTHER" id="PTHR34273:SF2">
    <property type="entry name" value="METHYLTHIORIBOSE KINASE"/>
    <property type="match status" value="1"/>
</dbReference>